<dbReference type="EMBL" id="LKLN01000075">
    <property type="protein sequence ID" value="KSU03115.1"/>
    <property type="molecule type" value="Genomic_DNA"/>
</dbReference>
<dbReference type="AlphaFoldDB" id="A0A0V8CP60"/>
<dbReference type="SUPFAM" id="SSF53067">
    <property type="entry name" value="Actin-like ATPase domain"/>
    <property type="match status" value="1"/>
</dbReference>
<dbReference type="PANTHER" id="PTHR18964:SF170">
    <property type="entry name" value="SUGAR KINASE"/>
    <property type="match status" value="1"/>
</dbReference>
<sequence length="303" mass="32933">MKVYLGIDIGGTFIKYGIVNSTGKILFKDKVPTDRAKPEAVLNSLVEIINNQKNNYMISGVGLSIPGVITSKNKLITSGAIQNMYQYDVVGILNKKTNTEVRMVNDANAIAYAEKWVGLGQKCKNFVCLPLGTGVGGSIVIDGKVIKGRTGAAGEFGMMLMGLGHKEPVGYDSSSFYCGAIAGLCRIYNLKLGIREFSKWERDIRVIIEKSKDGQKEALESLKEFYHNVSVLLLNISVSIDPEMILIGGGISENEIIMGGIKQAYYELLKRYEDMSALGMPIIKSCELKNTAGIIGAVAPFVI</sequence>
<dbReference type="Pfam" id="PF00480">
    <property type="entry name" value="ROK"/>
    <property type="match status" value="1"/>
</dbReference>
<proteinExistence type="inferred from homology"/>
<evidence type="ECO:0000313" key="3">
    <source>
        <dbReference type="Proteomes" id="UP000053058"/>
    </source>
</evidence>
<reference evidence="3" key="1">
    <citation type="submission" date="2015-10" db="EMBL/GenBank/DDBJ databases">
        <title>Draft Genome Sequences of 11 Lactococcus lactis subspecies cremoris strains.</title>
        <authorList>
            <person name="Wels M."/>
            <person name="Backus L."/>
            <person name="Boekhorst J."/>
            <person name="Dijkstra A."/>
            <person name="Beerthuizen M."/>
            <person name="Kelly W."/>
            <person name="Siezen R."/>
            <person name="Bachmann H."/>
            <person name="Van Hijum S."/>
        </authorList>
    </citation>
    <scope>NUCLEOTIDE SEQUENCE [LARGE SCALE GENOMIC DNA]</scope>
    <source>
        <strain evidence="3">KF282</strain>
    </source>
</reference>
<name>A0A0V8CP60_LACLL</name>
<dbReference type="PATRIC" id="fig|1360.105.peg.1621"/>
<protein>
    <submittedName>
        <fullName evidence="2">N-acetylmannosamine kinase</fullName>
    </submittedName>
</protein>
<dbReference type="InterPro" id="IPR043129">
    <property type="entry name" value="ATPase_NBD"/>
</dbReference>
<accession>A0A0V8CP60</accession>
<dbReference type="RefSeq" id="WP_058219812.1">
    <property type="nucleotide sequence ID" value="NZ_LKLN01000075.1"/>
</dbReference>
<dbReference type="GO" id="GO:0016301">
    <property type="term" value="F:kinase activity"/>
    <property type="evidence" value="ECO:0007669"/>
    <property type="project" value="UniProtKB-KW"/>
</dbReference>
<evidence type="ECO:0000313" key="2">
    <source>
        <dbReference type="EMBL" id="KSU03115.1"/>
    </source>
</evidence>
<gene>
    <name evidence="2" type="ORF">KF282_1786</name>
</gene>
<dbReference type="Gene3D" id="3.30.420.40">
    <property type="match status" value="2"/>
</dbReference>
<comment type="caution">
    <text evidence="2">The sequence shown here is derived from an EMBL/GenBank/DDBJ whole genome shotgun (WGS) entry which is preliminary data.</text>
</comment>
<evidence type="ECO:0000256" key="1">
    <source>
        <dbReference type="ARBA" id="ARBA00006479"/>
    </source>
</evidence>
<organism evidence="2 3">
    <name type="scientific">Lactococcus lactis subsp. lactis</name>
    <name type="common">Streptococcus lactis</name>
    <dbReference type="NCBI Taxonomy" id="1360"/>
    <lineage>
        <taxon>Bacteria</taxon>
        <taxon>Bacillati</taxon>
        <taxon>Bacillota</taxon>
        <taxon>Bacilli</taxon>
        <taxon>Lactobacillales</taxon>
        <taxon>Streptococcaceae</taxon>
        <taxon>Lactococcus</taxon>
    </lineage>
</organism>
<dbReference type="PANTHER" id="PTHR18964">
    <property type="entry name" value="ROK (REPRESSOR, ORF, KINASE) FAMILY"/>
    <property type="match status" value="1"/>
</dbReference>
<keyword evidence="2" id="KW-0418">Kinase</keyword>
<dbReference type="CDD" id="cd24152">
    <property type="entry name" value="ASKHA_NBD_ROK-like"/>
    <property type="match status" value="1"/>
</dbReference>
<dbReference type="InterPro" id="IPR000600">
    <property type="entry name" value="ROK"/>
</dbReference>
<keyword evidence="2" id="KW-0808">Transferase</keyword>
<comment type="similarity">
    <text evidence="1">Belongs to the ROK (NagC/XylR) family.</text>
</comment>
<dbReference type="Proteomes" id="UP000053058">
    <property type="component" value="Unassembled WGS sequence"/>
</dbReference>